<reference evidence="4" key="2">
    <citation type="submission" date="2015-02" db="EMBL/GenBank/DDBJ databases">
        <authorList>
            <person name="Chooi Y.-H."/>
        </authorList>
    </citation>
    <scope>NUCLEOTIDE SEQUENCE</scope>
    <source>
        <tissue evidence="4">Seedling</tissue>
    </source>
</reference>
<dbReference type="SMART" id="SM00767">
    <property type="entry name" value="DCD"/>
    <property type="match status" value="1"/>
</dbReference>
<feature type="domain" description="DCD" evidence="2">
    <location>
        <begin position="12"/>
        <end position="140"/>
    </location>
</feature>
<protein>
    <recommendedName>
        <fullName evidence="2">DCD domain-containing protein</fullName>
    </recommendedName>
</protein>
<accession>A0A0L9UEW7</accession>
<organism evidence="4 5">
    <name type="scientific">Phaseolus angularis</name>
    <name type="common">Azuki bean</name>
    <name type="synonym">Vigna angularis</name>
    <dbReference type="NCBI Taxonomy" id="3914"/>
    <lineage>
        <taxon>Eukaryota</taxon>
        <taxon>Viridiplantae</taxon>
        <taxon>Streptophyta</taxon>
        <taxon>Embryophyta</taxon>
        <taxon>Tracheophyta</taxon>
        <taxon>Spermatophyta</taxon>
        <taxon>Magnoliopsida</taxon>
        <taxon>eudicotyledons</taxon>
        <taxon>Gunneridae</taxon>
        <taxon>Pentapetalae</taxon>
        <taxon>rosids</taxon>
        <taxon>fabids</taxon>
        <taxon>Fabales</taxon>
        <taxon>Fabaceae</taxon>
        <taxon>Papilionoideae</taxon>
        <taxon>50 kb inversion clade</taxon>
        <taxon>NPAAA clade</taxon>
        <taxon>indigoferoid/millettioid clade</taxon>
        <taxon>Phaseoleae</taxon>
        <taxon>Vigna</taxon>
    </lineage>
</organism>
<dbReference type="InterPro" id="IPR013989">
    <property type="entry name" value="Dev_and_cell_death_domain"/>
</dbReference>
<dbReference type="Pfam" id="PF10539">
    <property type="entry name" value="Dev_Cell_Death"/>
    <property type="match status" value="1"/>
</dbReference>
<dbReference type="PROSITE" id="PS51222">
    <property type="entry name" value="DCD"/>
    <property type="match status" value="1"/>
</dbReference>
<feature type="region of interest" description="Disordered" evidence="1">
    <location>
        <begin position="276"/>
        <end position="301"/>
    </location>
</feature>
<feature type="compositionally biased region" description="Polar residues" evidence="1">
    <location>
        <begin position="429"/>
        <end position="441"/>
    </location>
</feature>
<dbReference type="PANTHER" id="PTHR46444:SF7">
    <property type="entry name" value="DCD (DEVELOPMENT AND CELL DEATH) DOMAIN PROTEIN"/>
    <property type="match status" value="1"/>
</dbReference>
<sequence>MEAQEDGVDVQDKLSGFIFMCNGITKPECYQYRVFGLPARRKADVEKINPGTYLFLFDTDVKLLYGIYMATSTGKLEIEPLAFGHKFPAQVKFKIYKDCLPLPESSFKLVIRDNYQKGSNKFNPELNIRQVRSLIELFRPLHELPTSPTLPFLKKPMNNVYHHISGPPPLSRMLPNQAPMLLNYPVHNIMPYSHATQSVPSQASRNQFYSPASTLTPEGTYAIGICSSHNQTILRGCDHTQTLQYSHHAYHNIIHTQPEFHSSLMPVGSSLTQPLQNSPYPYQSILNPQSLQDPQHPYQSIPNPQLLQDPQYQYQSILNSQLLQDPQYPYESITKSSHDFHPTVTNAGSSCPQLSWLPHDTHQNISNLQQNTYSATLNVGNSYDQSMPDYQYTHQKNAQIPQQINHPYFPQEFPSPTYSSQGAGAMQGVISSGQQTGMGSE</sequence>
<evidence type="ECO:0000313" key="6">
    <source>
        <dbReference type="Proteomes" id="UP000743370"/>
    </source>
</evidence>
<dbReference type="Proteomes" id="UP000743370">
    <property type="component" value="Unassembled WGS sequence"/>
</dbReference>
<dbReference type="EMBL" id="JABFOF010000004">
    <property type="protein sequence ID" value="KAG2399331.1"/>
    <property type="molecule type" value="Genomic_DNA"/>
</dbReference>
<dbReference type="AlphaFoldDB" id="A0A0L9UEW7"/>
<dbReference type="OMA" id="MPDPHHQ"/>
<dbReference type="KEGG" id="var:108331436"/>
<dbReference type="Proteomes" id="UP000053144">
    <property type="component" value="Chromosome 4"/>
</dbReference>
<evidence type="ECO:0000313" key="3">
    <source>
        <dbReference type="EMBL" id="KAG2399331.1"/>
    </source>
</evidence>
<dbReference type="EMBL" id="CM003374">
    <property type="protein sequence ID" value="KOM41288.1"/>
    <property type="molecule type" value="Genomic_DNA"/>
</dbReference>
<evidence type="ECO:0000313" key="4">
    <source>
        <dbReference type="EMBL" id="KOM41288.1"/>
    </source>
</evidence>
<evidence type="ECO:0000259" key="2">
    <source>
        <dbReference type="PROSITE" id="PS51222"/>
    </source>
</evidence>
<dbReference type="Gramene" id="KOM41288">
    <property type="protein sequence ID" value="KOM41288"/>
    <property type="gene ID" value="LR48_Vigan04g148600"/>
</dbReference>
<reference evidence="5" key="1">
    <citation type="journal article" date="2015" name="Proc. Natl. Acad. Sci. U.S.A.">
        <title>Genome sequencing of adzuki bean (Vigna angularis) provides insight into high starch and low fat accumulation and domestication.</title>
        <authorList>
            <person name="Yang K."/>
            <person name="Tian Z."/>
            <person name="Chen C."/>
            <person name="Luo L."/>
            <person name="Zhao B."/>
            <person name="Wang Z."/>
            <person name="Yu L."/>
            <person name="Li Y."/>
            <person name="Sun Y."/>
            <person name="Li W."/>
            <person name="Chen Y."/>
            <person name="Li Y."/>
            <person name="Zhang Y."/>
            <person name="Ai D."/>
            <person name="Zhao J."/>
            <person name="Shang C."/>
            <person name="Ma Y."/>
            <person name="Wu B."/>
            <person name="Wang M."/>
            <person name="Gao L."/>
            <person name="Sun D."/>
            <person name="Zhang P."/>
            <person name="Guo F."/>
            <person name="Wang W."/>
            <person name="Li Y."/>
            <person name="Wang J."/>
            <person name="Varshney R.K."/>
            <person name="Wang J."/>
            <person name="Ling H.Q."/>
            <person name="Wan P."/>
        </authorList>
    </citation>
    <scope>NUCLEOTIDE SEQUENCE</scope>
    <source>
        <strain evidence="5">cv. Jingnong 6</strain>
    </source>
</reference>
<gene>
    <name evidence="3" type="ORF">HKW66_Vig0081870</name>
    <name evidence="4" type="ORF">LR48_Vigan04g148600</name>
</gene>
<evidence type="ECO:0000313" key="5">
    <source>
        <dbReference type="Proteomes" id="UP000053144"/>
    </source>
</evidence>
<reference evidence="3 6" key="3">
    <citation type="submission" date="2020-05" db="EMBL/GenBank/DDBJ databases">
        <title>Vigna angularis (adzuki bean) Var. LongXiaoDou No. 4 denovo assembly.</title>
        <authorList>
            <person name="Xiang H."/>
        </authorList>
    </citation>
    <scope>NUCLEOTIDE SEQUENCE [LARGE SCALE GENOMIC DNA]</scope>
    <source>
        <tissue evidence="3">Leaf</tissue>
    </source>
</reference>
<dbReference type="PANTHER" id="PTHR46444">
    <property type="entry name" value="DCD (DEVELOPMENT AND CELL DEATH) DOMAIN PROTEIN-RELATED"/>
    <property type="match status" value="1"/>
</dbReference>
<name>A0A0L9UEW7_PHAAN</name>
<feature type="region of interest" description="Disordered" evidence="1">
    <location>
        <begin position="416"/>
        <end position="441"/>
    </location>
</feature>
<dbReference type="OrthoDB" id="1920894at2759"/>
<proteinExistence type="predicted"/>
<evidence type="ECO:0000256" key="1">
    <source>
        <dbReference type="SAM" id="MobiDB-lite"/>
    </source>
</evidence>